<keyword evidence="4 6" id="KW-1133">Transmembrane helix</keyword>
<evidence type="ECO:0000256" key="3">
    <source>
        <dbReference type="ARBA" id="ARBA00022692"/>
    </source>
</evidence>
<evidence type="ECO:0000256" key="5">
    <source>
        <dbReference type="ARBA" id="ARBA00023136"/>
    </source>
</evidence>
<feature type="transmembrane region" description="Helical" evidence="6">
    <location>
        <begin position="271"/>
        <end position="298"/>
    </location>
</feature>
<dbReference type="Proteomes" id="UP001595987">
    <property type="component" value="Unassembled WGS sequence"/>
</dbReference>
<evidence type="ECO:0000313" key="9">
    <source>
        <dbReference type="Proteomes" id="UP001595987"/>
    </source>
</evidence>
<dbReference type="PANTHER" id="PTHR30294:SF29">
    <property type="entry name" value="MULTIDRUG ABC TRANSPORTER PERMEASE YBHS-RELATED"/>
    <property type="match status" value="1"/>
</dbReference>
<accession>A0ABV9JB12</accession>
<feature type="transmembrane region" description="Helical" evidence="6">
    <location>
        <begin position="425"/>
        <end position="442"/>
    </location>
</feature>
<dbReference type="InterPro" id="IPR051449">
    <property type="entry name" value="ABC-2_transporter_component"/>
</dbReference>
<comment type="caution">
    <text evidence="8">The sequence shown here is derived from an EMBL/GenBank/DDBJ whole genome shotgun (WGS) entry which is preliminary data.</text>
</comment>
<dbReference type="PANTHER" id="PTHR30294">
    <property type="entry name" value="MEMBRANE COMPONENT OF ABC TRANSPORTER YHHJ-RELATED"/>
    <property type="match status" value="1"/>
</dbReference>
<feature type="transmembrane region" description="Helical" evidence="6">
    <location>
        <begin position="222"/>
        <end position="251"/>
    </location>
</feature>
<sequence>MSNFNQLWLVAKNAYRNRLKSFSFWALVIGPLMIPIIGIAVTFLTGVNQTPKLAVVNQSTIVQVLKTNKSLNATVTSVDTHSKAETKLKNGDIDGFLTVNKTGHYTLTTSSKSSNALTASSLVSALTTYQIAIKSREMNLNSAQVTALLTPAQVSSVTKNAQGQTQDERSTGANTAITMFSVIFIFLFLTLYVGVISQEIANEKSNRIMEILLSTTNSRVQYYGKIVGVLLLALTQLAIYIVGGVGLYLAFKDNSAVKSVLGMVHGVNAAFLVYVAVTALVAIFSYLILASIVASLVNEQAQAQQATLPVTYLALIGYIGGIALGINPANLFLQGLSFVPFISPTMMTGRLASQTVGWGEALLALGLQLVAMGLVAHFGERIYERNVLSYSSEKIIRQLFNNIRGKDTVVKQKNINQRLGKKNRLIIIVVIIVLVLLYHLFFKK</sequence>
<evidence type="ECO:0000256" key="6">
    <source>
        <dbReference type="SAM" id="Phobius"/>
    </source>
</evidence>
<name>A0ABV9JB12_9LACT</name>
<organism evidence="8 9">
    <name type="scientific">Lactococcus nasutitermitis</name>
    <dbReference type="NCBI Taxonomy" id="1652957"/>
    <lineage>
        <taxon>Bacteria</taxon>
        <taxon>Bacillati</taxon>
        <taxon>Bacillota</taxon>
        <taxon>Bacilli</taxon>
        <taxon>Lactobacillales</taxon>
        <taxon>Streptococcaceae</taxon>
        <taxon>Lactococcus</taxon>
    </lineage>
</organism>
<evidence type="ECO:0000313" key="8">
    <source>
        <dbReference type="EMBL" id="MFC4651988.1"/>
    </source>
</evidence>
<dbReference type="Pfam" id="PF12698">
    <property type="entry name" value="ABC2_membrane_3"/>
    <property type="match status" value="1"/>
</dbReference>
<reference evidence="9" key="1">
    <citation type="journal article" date="2019" name="Int. J. Syst. Evol. Microbiol.">
        <title>The Global Catalogue of Microorganisms (GCM) 10K type strain sequencing project: providing services to taxonomists for standard genome sequencing and annotation.</title>
        <authorList>
            <consortium name="The Broad Institute Genomics Platform"/>
            <consortium name="The Broad Institute Genome Sequencing Center for Infectious Disease"/>
            <person name="Wu L."/>
            <person name="Ma J."/>
        </authorList>
    </citation>
    <scope>NUCLEOTIDE SEQUENCE [LARGE SCALE GENOMIC DNA]</scope>
    <source>
        <strain evidence="9">CCUG 63287</strain>
    </source>
</reference>
<feature type="transmembrane region" description="Helical" evidence="6">
    <location>
        <begin position="356"/>
        <end position="376"/>
    </location>
</feature>
<evidence type="ECO:0000259" key="7">
    <source>
        <dbReference type="Pfam" id="PF12698"/>
    </source>
</evidence>
<feature type="transmembrane region" description="Helical" evidence="6">
    <location>
        <begin position="177"/>
        <end position="201"/>
    </location>
</feature>
<evidence type="ECO:0000256" key="1">
    <source>
        <dbReference type="ARBA" id="ARBA00004651"/>
    </source>
</evidence>
<dbReference type="EMBL" id="JBHSGD010000004">
    <property type="protein sequence ID" value="MFC4651988.1"/>
    <property type="molecule type" value="Genomic_DNA"/>
</dbReference>
<feature type="transmembrane region" description="Helical" evidence="6">
    <location>
        <begin position="310"/>
        <end position="336"/>
    </location>
</feature>
<dbReference type="InterPro" id="IPR013525">
    <property type="entry name" value="ABC2_TM"/>
</dbReference>
<keyword evidence="3 6" id="KW-0812">Transmembrane</keyword>
<dbReference type="RefSeq" id="WP_213533608.1">
    <property type="nucleotide sequence ID" value="NZ_BOVQ01000002.1"/>
</dbReference>
<comment type="subcellular location">
    <subcellularLocation>
        <location evidence="1">Cell membrane</location>
        <topology evidence="1">Multi-pass membrane protein</topology>
    </subcellularLocation>
</comment>
<keyword evidence="2" id="KW-1003">Cell membrane</keyword>
<keyword evidence="5 6" id="KW-0472">Membrane</keyword>
<protein>
    <submittedName>
        <fullName evidence="8">ABC transporter permease</fullName>
    </submittedName>
</protein>
<evidence type="ECO:0000256" key="4">
    <source>
        <dbReference type="ARBA" id="ARBA00022989"/>
    </source>
</evidence>
<gene>
    <name evidence="8" type="ORF">ACFO26_03630</name>
</gene>
<evidence type="ECO:0000256" key="2">
    <source>
        <dbReference type="ARBA" id="ARBA00022475"/>
    </source>
</evidence>
<feature type="domain" description="ABC-2 type transporter transmembrane" evidence="7">
    <location>
        <begin position="20"/>
        <end position="374"/>
    </location>
</feature>
<keyword evidence="9" id="KW-1185">Reference proteome</keyword>
<feature type="transmembrane region" description="Helical" evidence="6">
    <location>
        <begin position="22"/>
        <end position="44"/>
    </location>
</feature>
<proteinExistence type="predicted"/>